<organism evidence="10 11">
    <name type="scientific">Agromyces atrinae</name>
    <dbReference type="NCBI Taxonomy" id="592376"/>
    <lineage>
        <taxon>Bacteria</taxon>
        <taxon>Bacillati</taxon>
        <taxon>Actinomycetota</taxon>
        <taxon>Actinomycetes</taxon>
        <taxon>Micrococcales</taxon>
        <taxon>Microbacteriaceae</taxon>
        <taxon>Agromyces</taxon>
    </lineage>
</organism>
<name>A0A4Q2M5E7_9MICO</name>
<dbReference type="EMBL" id="JACCBI010000001">
    <property type="protein sequence ID" value="NYD66691.1"/>
    <property type="molecule type" value="Genomic_DNA"/>
</dbReference>
<dbReference type="PANTHER" id="PTHR40074:SF2">
    <property type="entry name" value="O-ACETYLTRANSFERASE WECH"/>
    <property type="match status" value="1"/>
</dbReference>
<dbReference type="Proteomes" id="UP000581087">
    <property type="component" value="Unassembled WGS sequence"/>
</dbReference>
<feature type="transmembrane region" description="Helical" evidence="7">
    <location>
        <begin position="12"/>
        <end position="31"/>
    </location>
</feature>
<gene>
    <name evidence="9" type="ORF">BJ972_001210</name>
    <name evidence="10" type="ORF">ESP50_05390</name>
</gene>
<keyword evidence="5 7" id="KW-1133">Transmembrane helix</keyword>
<keyword evidence="11" id="KW-1185">Reference proteome</keyword>
<feature type="transmembrane region" description="Helical" evidence="7">
    <location>
        <begin position="149"/>
        <end position="166"/>
    </location>
</feature>
<evidence type="ECO:0000256" key="1">
    <source>
        <dbReference type="ARBA" id="ARBA00004651"/>
    </source>
</evidence>
<comment type="caution">
    <text evidence="10">The sequence shown here is derived from an EMBL/GenBank/DDBJ whole genome shotgun (WGS) entry which is preliminary data.</text>
</comment>
<feature type="transmembrane region" description="Helical" evidence="7">
    <location>
        <begin position="269"/>
        <end position="291"/>
    </location>
</feature>
<evidence type="ECO:0000313" key="10">
    <source>
        <dbReference type="EMBL" id="RXZ87354.1"/>
    </source>
</evidence>
<evidence type="ECO:0000256" key="3">
    <source>
        <dbReference type="ARBA" id="ARBA00022475"/>
    </source>
</evidence>
<dbReference type="Pfam" id="PF01757">
    <property type="entry name" value="Acyl_transf_3"/>
    <property type="match status" value="1"/>
</dbReference>
<dbReference type="GO" id="GO:0005886">
    <property type="term" value="C:plasma membrane"/>
    <property type="evidence" value="ECO:0007669"/>
    <property type="project" value="UniProtKB-SubCell"/>
</dbReference>
<reference evidence="10 11" key="1">
    <citation type="submission" date="2019-01" db="EMBL/GenBank/DDBJ databases">
        <title>Agromyces.</title>
        <authorList>
            <person name="Li J."/>
        </authorList>
    </citation>
    <scope>NUCLEOTIDE SEQUENCE [LARGE SCALE GENOMIC DNA]</scope>
    <source>
        <strain evidence="10 11">DSM 23870</strain>
    </source>
</reference>
<dbReference type="OrthoDB" id="4394033at2"/>
<feature type="transmembrane region" description="Helical" evidence="7">
    <location>
        <begin position="303"/>
        <end position="328"/>
    </location>
</feature>
<feature type="transmembrane region" description="Helical" evidence="7">
    <location>
        <begin position="85"/>
        <end position="103"/>
    </location>
</feature>
<evidence type="ECO:0000313" key="9">
    <source>
        <dbReference type="EMBL" id="NYD66691.1"/>
    </source>
</evidence>
<feature type="transmembrane region" description="Helical" evidence="7">
    <location>
        <begin position="210"/>
        <end position="227"/>
    </location>
</feature>
<evidence type="ECO:0000313" key="12">
    <source>
        <dbReference type="Proteomes" id="UP000581087"/>
    </source>
</evidence>
<sequence length="360" mass="39512">MTASTRLDWIDIAKAAAIVLIVLFHTTDWFLDALLPGSQGAVVRLWNDVSISLIPVRIPLFFLVSGLLAVSALERPWRTLTVTRFLALLWPFFVWTLLVMPFWMLRASYDDPLAILPLAVSTLFFAGAHYWYLPALIVALVIAKLTRRLPLTTLVAAALLAFSPRTVLEPLLGALPTILGVNVDRWFTFTFWFLVGCFARPVLERIAAWPRWAAFVAVAGFGGLIAVQRTVGVLALTTALVSIVGIIAAILLSAWASRSPSVVRVGRYLAARTLPIYVGHAFLFELVAVIAESSRRAGFAPSIGNTVTGVLVIPVVVIAAVAASAALYDASRRWNFAWLYEPPARLRTRLGYWAAHHASR</sequence>
<dbReference type="InterPro" id="IPR002656">
    <property type="entry name" value="Acyl_transf_3_dom"/>
</dbReference>
<dbReference type="GO" id="GO:0016413">
    <property type="term" value="F:O-acetyltransferase activity"/>
    <property type="evidence" value="ECO:0007669"/>
    <property type="project" value="TreeGrafter"/>
</dbReference>
<comment type="subcellular location">
    <subcellularLocation>
        <location evidence="1">Cell membrane</location>
        <topology evidence="1">Multi-pass membrane protein</topology>
    </subcellularLocation>
</comment>
<evidence type="ECO:0000256" key="7">
    <source>
        <dbReference type="SAM" id="Phobius"/>
    </source>
</evidence>
<keyword evidence="4 7" id="KW-0812">Transmembrane</keyword>
<evidence type="ECO:0000256" key="5">
    <source>
        <dbReference type="ARBA" id="ARBA00022989"/>
    </source>
</evidence>
<dbReference type="GO" id="GO:0009246">
    <property type="term" value="P:enterobacterial common antigen biosynthetic process"/>
    <property type="evidence" value="ECO:0007669"/>
    <property type="project" value="TreeGrafter"/>
</dbReference>
<dbReference type="EMBL" id="SDPM01000002">
    <property type="protein sequence ID" value="RXZ87354.1"/>
    <property type="molecule type" value="Genomic_DNA"/>
</dbReference>
<feature type="domain" description="Acyltransferase 3" evidence="8">
    <location>
        <begin position="8"/>
        <end position="328"/>
    </location>
</feature>
<feature type="transmembrane region" description="Helical" evidence="7">
    <location>
        <begin position="233"/>
        <end position="257"/>
    </location>
</feature>
<keyword evidence="6 7" id="KW-0472">Membrane</keyword>
<evidence type="ECO:0000256" key="2">
    <source>
        <dbReference type="ARBA" id="ARBA00007400"/>
    </source>
</evidence>
<comment type="similarity">
    <text evidence="2">Belongs to the acyltransferase 3 family.</text>
</comment>
<dbReference type="AlphaFoldDB" id="A0A4Q2M5E7"/>
<protein>
    <submittedName>
        <fullName evidence="9">Putative membrane protein YcfT</fullName>
    </submittedName>
</protein>
<proteinExistence type="inferred from homology"/>
<evidence type="ECO:0000259" key="8">
    <source>
        <dbReference type="Pfam" id="PF01757"/>
    </source>
</evidence>
<dbReference type="PANTHER" id="PTHR40074">
    <property type="entry name" value="O-ACETYLTRANSFERASE WECH"/>
    <property type="match status" value="1"/>
</dbReference>
<evidence type="ECO:0000256" key="4">
    <source>
        <dbReference type="ARBA" id="ARBA00022692"/>
    </source>
</evidence>
<dbReference type="Proteomes" id="UP000292686">
    <property type="component" value="Unassembled WGS sequence"/>
</dbReference>
<evidence type="ECO:0000313" key="11">
    <source>
        <dbReference type="Proteomes" id="UP000292686"/>
    </source>
</evidence>
<keyword evidence="3" id="KW-1003">Cell membrane</keyword>
<accession>A0A4Q2M5E7</accession>
<reference evidence="9 12" key="2">
    <citation type="submission" date="2020-07" db="EMBL/GenBank/DDBJ databases">
        <title>Sequencing the genomes of 1000 actinobacteria strains.</title>
        <authorList>
            <person name="Klenk H.-P."/>
        </authorList>
    </citation>
    <scope>NUCLEOTIDE SEQUENCE [LARGE SCALE GENOMIC DNA]</scope>
    <source>
        <strain evidence="9 12">DSM 23870</strain>
    </source>
</reference>
<dbReference type="RefSeq" id="WP_129172928.1">
    <property type="nucleotide sequence ID" value="NZ_JACCBI010000001.1"/>
</dbReference>
<evidence type="ECO:0000256" key="6">
    <source>
        <dbReference type="ARBA" id="ARBA00023136"/>
    </source>
</evidence>
<feature type="transmembrane region" description="Helical" evidence="7">
    <location>
        <begin position="51"/>
        <end position="73"/>
    </location>
</feature>
<feature type="transmembrane region" description="Helical" evidence="7">
    <location>
        <begin position="115"/>
        <end position="142"/>
    </location>
</feature>